<protein>
    <submittedName>
        <fullName evidence="2">Uncharacterized protein</fullName>
    </submittedName>
</protein>
<keyword evidence="1" id="KW-1133">Transmembrane helix</keyword>
<dbReference type="RefSeq" id="WP_341369177.1">
    <property type="nucleotide sequence ID" value="NZ_CP150952.2"/>
</dbReference>
<proteinExistence type="predicted"/>
<keyword evidence="3" id="KW-1185">Reference proteome</keyword>
<dbReference type="EMBL" id="CP150952">
    <property type="protein sequence ID" value="WZC51081.1"/>
    <property type="molecule type" value="Genomic_DNA"/>
</dbReference>
<evidence type="ECO:0000313" key="3">
    <source>
        <dbReference type="Proteomes" id="UP001440612"/>
    </source>
</evidence>
<feature type="transmembrane region" description="Helical" evidence="1">
    <location>
        <begin position="65"/>
        <end position="91"/>
    </location>
</feature>
<keyword evidence="2" id="KW-0614">Plasmid</keyword>
<keyword evidence="1" id="KW-0812">Transmembrane</keyword>
<gene>
    <name evidence="2" type="ORF">AABB29_20170</name>
</gene>
<organism evidence="2 3">
    <name type="scientific">Yoonia phaeophyticola</name>
    <dbReference type="NCBI Taxonomy" id="3137369"/>
    <lineage>
        <taxon>Bacteria</taxon>
        <taxon>Pseudomonadati</taxon>
        <taxon>Pseudomonadota</taxon>
        <taxon>Alphaproteobacteria</taxon>
        <taxon>Rhodobacterales</taxon>
        <taxon>Paracoccaceae</taxon>
        <taxon>Yoonia</taxon>
    </lineage>
</organism>
<feature type="transmembrane region" description="Helical" evidence="1">
    <location>
        <begin position="26"/>
        <end position="45"/>
    </location>
</feature>
<evidence type="ECO:0000313" key="2">
    <source>
        <dbReference type="EMBL" id="WZC51081.1"/>
    </source>
</evidence>
<evidence type="ECO:0000256" key="1">
    <source>
        <dbReference type="SAM" id="Phobius"/>
    </source>
</evidence>
<dbReference type="Proteomes" id="UP001440612">
    <property type="component" value="Plasmid pBS5-3-1"/>
</dbReference>
<geneLocation type="plasmid" evidence="2 3">
    <name>pBS5-3-1</name>
</geneLocation>
<keyword evidence="1" id="KW-0472">Membrane</keyword>
<name>A0ABZ2VAR5_9RHOB</name>
<reference evidence="3" key="1">
    <citation type="submission" date="2024-04" db="EMBL/GenBank/DDBJ databases">
        <title>Phylogenomic analyses of a clade within the roseobacter group suggest taxonomic reassignments of species of the genera Aestuariivita, Citreicella, Loktanella, Nautella, Pelagibaca, Ruegeria, Thalassobius, Thiobacimonas and Tropicibacter, and the proposal o.</title>
        <authorList>
            <person name="Jeon C.O."/>
        </authorList>
    </citation>
    <scope>NUCLEOTIDE SEQUENCE [LARGE SCALE GENOMIC DNA]</scope>
    <source>
        <strain evidence="3">BS5-3</strain>
        <plasmid evidence="3">pBS5-3-1</plasmid>
    </source>
</reference>
<accession>A0ABZ2VAR5</accession>
<sequence>MAEVIFRPLRVLKSCWSEGRTTCNRYSLAGWTVFLPALGFGAMLAKGLSSEAFRFDREPTLISNIGLIFVAVWLAFTMYAGFMAVATGLIGTVRRSK</sequence>